<feature type="transmembrane region" description="Helical" evidence="8">
    <location>
        <begin position="131"/>
        <end position="152"/>
    </location>
</feature>
<accession>A0ABS5AL74</accession>
<keyword evidence="5 8" id="KW-0812">Transmembrane</keyword>
<name>A0ABS5AL74_9PSEU</name>
<evidence type="ECO:0000313" key="9">
    <source>
        <dbReference type="EMBL" id="MBP2477319.1"/>
    </source>
</evidence>
<feature type="transmembrane region" description="Helical" evidence="8">
    <location>
        <begin position="159"/>
        <end position="179"/>
    </location>
</feature>
<protein>
    <submittedName>
        <fullName evidence="9">Iron complex transport system permease protein</fullName>
    </submittedName>
</protein>
<keyword evidence="4" id="KW-1003">Cell membrane</keyword>
<dbReference type="PANTHER" id="PTHR30472:SF25">
    <property type="entry name" value="ABC TRANSPORTER PERMEASE PROTEIN MJ0876-RELATED"/>
    <property type="match status" value="1"/>
</dbReference>
<evidence type="ECO:0000256" key="4">
    <source>
        <dbReference type="ARBA" id="ARBA00022475"/>
    </source>
</evidence>
<feature type="transmembrane region" description="Helical" evidence="8">
    <location>
        <begin position="191"/>
        <end position="216"/>
    </location>
</feature>
<dbReference type="Pfam" id="PF01032">
    <property type="entry name" value="FecCD"/>
    <property type="match status" value="1"/>
</dbReference>
<dbReference type="SUPFAM" id="SSF81345">
    <property type="entry name" value="ABC transporter involved in vitamin B12 uptake, BtuC"/>
    <property type="match status" value="1"/>
</dbReference>
<dbReference type="Proteomes" id="UP001519363">
    <property type="component" value="Unassembled WGS sequence"/>
</dbReference>
<dbReference type="InterPro" id="IPR037294">
    <property type="entry name" value="ABC_BtuC-like"/>
</dbReference>
<comment type="subcellular location">
    <subcellularLocation>
        <location evidence="1">Cell membrane</location>
        <topology evidence="1">Multi-pass membrane protein</topology>
    </subcellularLocation>
</comment>
<keyword evidence="7 8" id="KW-0472">Membrane</keyword>
<evidence type="ECO:0000256" key="6">
    <source>
        <dbReference type="ARBA" id="ARBA00022989"/>
    </source>
</evidence>
<keyword evidence="6 8" id="KW-1133">Transmembrane helix</keyword>
<comment type="caution">
    <text evidence="9">The sequence shown here is derived from an EMBL/GenBank/DDBJ whole genome shotgun (WGS) entry which is preliminary data.</text>
</comment>
<evidence type="ECO:0000256" key="2">
    <source>
        <dbReference type="ARBA" id="ARBA00007935"/>
    </source>
</evidence>
<evidence type="ECO:0000313" key="10">
    <source>
        <dbReference type="Proteomes" id="UP001519363"/>
    </source>
</evidence>
<keyword evidence="10" id="KW-1185">Reference proteome</keyword>
<evidence type="ECO:0000256" key="8">
    <source>
        <dbReference type="SAM" id="Phobius"/>
    </source>
</evidence>
<proteinExistence type="inferred from homology"/>
<feature type="transmembrane region" description="Helical" evidence="8">
    <location>
        <begin position="250"/>
        <end position="277"/>
    </location>
</feature>
<reference evidence="9 10" key="1">
    <citation type="submission" date="2021-03" db="EMBL/GenBank/DDBJ databases">
        <title>Sequencing the genomes of 1000 actinobacteria strains.</title>
        <authorList>
            <person name="Klenk H.-P."/>
        </authorList>
    </citation>
    <scope>NUCLEOTIDE SEQUENCE [LARGE SCALE GENOMIC DNA]</scope>
    <source>
        <strain evidence="9 10">DSM 44580</strain>
    </source>
</reference>
<feature type="transmembrane region" description="Helical" evidence="8">
    <location>
        <begin position="102"/>
        <end position="125"/>
    </location>
</feature>
<evidence type="ECO:0000256" key="7">
    <source>
        <dbReference type="ARBA" id="ARBA00023136"/>
    </source>
</evidence>
<comment type="similarity">
    <text evidence="2">Belongs to the binding-protein-dependent transport system permease family. FecCD subfamily.</text>
</comment>
<gene>
    <name evidence="9" type="ORF">JOF53_006191</name>
</gene>
<feature type="transmembrane region" description="Helical" evidence="8">
    <location>
        <begin position="68"/>
        <end position="90"/>
    </location>
</feature>
<dbReference type="CDD" id="cd06550">
    <property type="entry name" value="TM_ABC_iron-siderophores_like"/>
    <property type="match status" value="1"/>
</dbReference>
<feature type="transmembrane region" description="Helical" evidence="8">
    <location>
        <begin position="289"/>
        <end position="311"/>
    </location>
</feature>
<evidence type="ECO:0000256" key="3">
    <source>
        <dbReference type="ARBA" id="ARBA00022448"/>
    </source>
</evidence>
<evidence type="ECO:0000256" key="5">
    <source>
        <dbReference type="ARBA" id="ARBA00022692"/>
    </source>
</evidence>
<feature type="transmembrane region" description="Helical" evidence="8">
    <location>
        <begin position="320"/>
        <end position="338"/>
    </location>
</feature>
<sequence length="344" mass="34412">MTGAAAPTRLRLTQLLGALLLLLVAMTAAVLLGAIDLGATRVLAEVFAQLSGGVSPLSEREAAVLWELRVPRVVLGCLVGAALASSGAAFQGVFRNPLADPYLLGAAAGAGLGATLAVFTVPAFAGAGITAPVPVAAFAGAVLGVGLTWALGRSAGPGTATLVLAGVAVAAFLTALQTFVQTLDVANLRAIYLWMLGGLGSAGWSQVLVVLPYIAFASAVLCASGRLLDVLGVGDEEAGTLGVRPRRVRLVVLGAASLATAAAVSVSGLIGFVGIVVPHLVRLLVAGSYRVLVPMSLLGGAAFVVLADAVARTVIAPGELPIGVVTAFTGAPFFAVVLRRSRRV</sequence>
<keyword evidence="3" id="KW-0813">Transport</keyword>
<dbReference type="InterPro" id="IPR000522">
    <property type="entry name" value="ABC_transptr_permease_BtuC"/>
</dbReference>
<dbReference type="RefSeq" id="WP_249044245.1">
    <property type="nucleotide sequence ID" value="NZ_JAGIOO010000001.1"/>
</dbReference>
<evidence type="ECO:0000256" key="1">
    <source>
        <dbReference type="ARBA" id="ARBA00004651"/>
    </source>
</evidence>
<organism evidence="9 10">
    <name type="scientific">Crossiella equi</name>
    <dbReference type="NCBI Taxonomy" id="130796"/>
    <lineage>
        <taxon>Bacteria</taxon>
        <taxon>Bacillati</taxon>
        <taxon>Actinomycetota</taxon>
        <taxon>Actinomycetes</taxon>
        <taxon>Pseudonocardiales</taxon>
        <taxon>Pseudonocardiaceae</taxon>
        <taxon>Crossiella</taxon>
    </lineage>
</organism>
<dbReference type="EMBL" id="JAGIOO010000001">
    <property type="protein sequence ID" value="MBP2477319.1"/>
    <property type="molecule type" value="Genomic_DNA"/>
</dbReference>
<dbReference type="Gene3D" id="1.10.3470.10">
    <property type="entry name" value="ABC transporter involved in vitamin B12 uptake, BtuC"/>
    <property type="match status" value="1"/>
</dbReference>
<dbReference type="PANTHER" id="PTHR30472">
    <property type="entry name" value="FERRIC ENTEROBACTIN TRANSPORT SYSTEM PERMEASE PROTEIN"/>
    <property type="match status" value="1"/>
</dbReference>